<keyword evidence="4" id="KW-1185">Reference proteome</keyword>
<sequence>MGKKSKTENIIVKICCIIASFALWLYIFNIENPIKEQKITVPVNIVNKESMNELELALVPKEVNTVTLIIKGNVKDIYSVKAEDFKVEADLNSFGLKKGENKIPVKVKKSPGNIKIVNEENLWTKITLDKLKSKTVPIKIKVTGTPKDGYAALNPTIKEETATIYGTETYINKVKEVVGKCNIDGKSSEIKTNISLQAKTYEGDIIDEVSVEPSKVYVKIPLRRIKRVPVNMRLSEDISNNKNIESITPLQSEVEISGEEEVIQNIKYIDTEMININSIKIGQENIESNLIVPKGVILVSGNNTIKLKVKFKVIEDKKEDEKNKDKDKEENKEDKIIEKKATKDINIINEPKDKEVLLSQSNVTINMKGNKEVIDKININNIKCYVDLKNVNLGENIVKVIVDMGDNKIDYSVNLDSIKVTVKEKQEE</sequence>
<dbReference type="InterPro" id="IPR012505">
    <property type="entry name" value="YbbR"/>
</dbReference>
<keyword evidence="1" id="KW-0812">Transmembrane</keyword>
<evidence type="ECO:0000313" key="5">
    <source>
        <dbReference type="Proteomes" id="UP000486601"/>
    </source>
</evidence>
<accession>A0A7X5PA76</accession>
<keyword evidence="1" id="KW-0472">Membrane</keyword>
<dbReference type="Gene3D" id="2.170.120.40">
    <property type="entry name" value="YbbR-like domain"/>
    <property type="match status" value="2"/>
</dbReference>
<organism evidence="2 5">
    <name type="scientific">Clostridium sporogenes</name>
    <dbReference type="NCBI Taxonomy" id="1509"/>
    <lineage>
        <taxon>Bacteria</taxon>
        <taxon>Bacillati</taxon>
        <taxon>Bacillota</taxon>
        <taxon>Clostridia</taxon>
        <taxon>Eubacteriales</taxon>
        <taxon>Clostridiaceae</taxon>
        <taxon>Clostridium</taxon>
    </lineage>
</organism>
<feature type="transmembrane region" description="Helical" evidence="1">
    <location>
        <begin position="10"/>
        <end position="28"/>
    </location>
</feature>
<evidence type="ECO:0000313" key="3">
    <source>
        <dbReference type="EMBL" id="PHH02243.1"/>
    </source>
</evidence>
<dbReference type="InterPro" id="IPR053154">
    <property type="entry name" value="c-di-AMP_regulator"/>
</dbReference>
<dbReference type="EMBL" id="PDLH01000005">
    <property type="protein sequence ID" value="PHH02243.1"/>
    <property type="molecule type" value="Genomic_DNA"/>
</dbReference>
<keyword evidence="1" id="KW-1133">Transmembrane helix</keyword>
<dbReference type="Pfam" id="PF07949">
    <property type="entry name" value="YbbR"/>
    <property type="match status" value="2"/>
</dbReference>
<evidence type="ECO:0000313" key="4">
    <source>
        <dbReference type="Proteomes" id="UP000223854"/>
    </source>
</evidence>
<dbReference type="PANTHER" id="PTHR37804">
    <property type="entry name" value="CDAA REGULATORY PROTEIN CDAR"/>
    <property type="match status" value="1"/>
</dbReference>
<protein>
    <recommendedName>
        <fullName evidence="6">YbbR-like protein</fullName>
    </recommendedName>
</protein>
<comment type="caution">
    <text evidence="2">The sequence shown here is derived from an EMBL/GenBank/DDBJ whole genome shotgun (WGS) entry which is preliminary data.</text>
</comment>
<dbReference type="EMBL" id="SXCS01000006">
    <property type="protein sequence ID" value="NFR62042.1"/>
    <property type="molecule type" value="Genomic_DNA"/>
</dbReference>
<evidence type="ECO:0000313" key="2">
    <source>
        <dbReference type="EMBL" id="NFR62042.1"/>
    </source>
</evidence>
<gene>
    <name evidence="3" type="ORF">CRX47_01520</name>
    <name evidence="2" type="ORF">FDF70_11240</name>
</gene>
<evidence type="ECO:0008006" key="6">
    <source>
        <dbReference type="Google" id="ProtNLM"/>
    </source>
</evidence>
<proteinExistence type="predicted"/>
<dbReference type="PANTHER" id="PTHR37804:SF1">
    <property type="entry name" value="CDAA REGULATORY PROTEIN CDAR"/>
    <property type="match status" value="1"/>
</dbReference>
<dbReference type="AlphaFoldDB" id="A0A7X5PA76"/>
<reference evidence="3 4" key="1">
    <citation type="submission" date="2017-09" db="EMBL/GenBank/DDBJ databases">
        <title>FDA dAtabase for Regulatory Grade micrObial Sequences (FDA-ARGOS): Supporting development and validation of Infectious Disease Dx tests.</title>
        <authorList>
            <person name="Kerrigan L."/>
            <person name="Long C."/>
            <person name="Tallon L.J."/>
            <person name="Sadzewicz L."/>
            <person name="Ott S."/>
            <person name="Zhao X."/>
            <person name="Nagaraj S."/>
            <person name="Vavikolanu K."/>
            <person name="Aluvathingal J."/>
            <person name="Nadendla S."/>
            <person name="Sichtig H."/>
        </authorList>
    </citation>
    <scope>NUCLEOTIDE SEQUENCE [LARGE SCALE GENOMIC DNA]</scope>
    <source>
        <strain evidence="3 4">FDAARGOS_423</strain>
    </source>
</reference>
<dbReference type="RefSeq" id="WP_003494875.1">
    <property type="nucleotide sequence ID" value="NZ_CBCRVC010000018.1"/>
</dbReference>
<dbReference type="Gene3D" id="2.170.120.30">
    <property type="match status" value="2"/>
</dbReference>
<dbReference type="Proteomes" id="UP000223854">
    <property type="component" value="Unassembled WGS sequence"/>
</dbReference>
<dbReference type="Proteomes" id="UP000486601">
    <property type="component" value="Unassembled WGS sequence"/>
</dbReference>
<evidence type="ECO:0000256" key="1">
    <source>
        <dbReference type="SAM" id="Phobius"/>
    </source>
</evidence>
<name>A0A7X5PA76_CLOSG</name>
<reference evidence="2 5" key="2">
    <citation type="submission" date="2019-04" db="EMBL/GenBank/DDBJ databases">
        <title>Genome sequencing of Clostridium botulinum Groups I-IV and Clostridium butyricum.</title>
        <authorList>
            <person name="Brunt J."/>
            <person name="Van Vliet A.H.M."/>
            <person name="Stringer S.C."/>
            <person name="Carter A.T."/>
            <person name="Peck M.W."/>
        </authorList>
    </citation>
    <scope>NUCLEOTIDE SEQUENCE [LARGE SCALE GENOMIC DNA]</scope>
    <source>
        <strain evidence="2 5">IFR 18/108</strain>
    </source>
</reference>